<evidence type="ECO:0000313" key="6">
    <source>
        <dbReference type="EMBL" id="CAD8729210.1"/>
    </source>
</evidence>
<keyword evidence="3" id="KW-1133">Transmembrane helix</keyword>
<keyword evidence="3" id="KW-0812">Transmembrane</keyword>
<organism evidence="5">
    <name type="scientific">Pseudo-nitzschia delicatissima</name>
    <dbReference type="NCBI Taxonomy" id="44447"/>
    <lineage>
        <taxon>Eukaryota</taxon>
        <taxon>Sar</taxon>
        <taxon>Stramenopiles</taxon>
        <taxon>Ochrophyta</taxon>
        <taxon>Bacillariophyta</taxon>
        <taxon>Bacillariophyceae</taxon>
        <taxon>Bacillariophycidae</taxon>
        <taxon>Bacillariales</taxon>
        <taxon>Bacillariaceae</taxon>
        <taxon>Pseudo-nitzschia</taxon>
    </lineage>
</organism>
<gene>
    <name evidence="5" type="ORF">PDEL0327_LOCUS702</name>
    <name evidence="6" type="ORF">PDEL0327_LOCUS703</name>
</gene>
<evidence type="ECO:0000256" key="3">
    <source>
        <dbReference type="SAM" id="Phobius"/>
    </source>
</evidence>
<dbReference type="EC" id="5.2.1.8" evidence="1"/>
<feature type="domain" description="PPIase FKBP-type" evidence="4">
    <location>
        <begin position="225"/>
        <end position="300"/>
    </location>
</feature>
<keyword evidence="1" id="KW-0697">Rotamase</keyword>
<evidence type="ECO:0000259" key="4">
    <source>
        <dbReference type="PROSITE" id="PS50059"/>
    </source>
</evidence>
<sequence length="376" mass="42318">MMISRFFRTPRRPGQIPVRDVHVAASSKDGSGIVIRKISRKRPRQPNSTSPHFDSSDDADRKEEGPIEMHSSTATSQDQKESASSNANTIDSEDMSATMNVAMVTRKARTSTNDVALKSQPGRQASKTDEGGKSNMCAVYLPRPGDVCLIRYDCYLLSSLELSRDRHGRLRVSESQNFQNRQRKWLEGNFNEPTPSTRTESADDDHKDDDTDGKRYTYIEDPYSDGENNDRCKLKLPALEFEIGAREVIRGLEVVVQRMVEGEIVEATIPHLYAYGYQGLYPRIPPKTDLFFVVKLELVRPSASNIAKAAISNDRGSNSYTISRTRIFTQDLIMFCCGLFEGTFMVLFGIAIPVFLLLRSELDLEEIIRDLASPSR</sequence>
<keyword evidence="1" id="KW-0413">Isomerase</keyword>
<feature type="region of interest" description="Disordered" evidence="2">
    <location>
        <begin position="23"/>
        <end position="97"/>
    </location>
</feature>
<feature type="region of interest" description="Disordered" evidence="2">
    <location>
        <begin position="183"/>
        <end position="222"/>
    </location>
</feature>
<proteinExistence type="predicted"/>
<dbReference type="InterPro" id="IPR046357">
    <property type="entry name" value="PPIase_dom_sf"/>
</dbReference>
<dbReference type="AlphaFoldDB" id="A0A6T9ZJJ0"/>
<dbReference type="EMBL" id="HBFG01000917">
    <property type="protein sequence ID" value="CAD8729210.1"/>
    <property type="molecule type" value="Transcribed_RNA"/>
</dbReference>
<protein>
    <recommendedName>
        <fullName evidence="1">peptidylprolyl isomerase</fullName>
        <ecNumber evidence="1">5.2.1.8</ecNumber>
    </recommendedName>
</protein>
<dbReference type="Pfam" id="PF00254">
    <property type="entry name" value="FKBP_C"/>
    <property type="match status" value="1"/>
</dbReference>
<evidence type="ECO:0000256" key="2">
    <source>
        <dbReference type="SAM" id="MobiDB-lite"/>
    </source>
</evidence>
<accession>A0A6T9ZJJ0</accession>
<dbReference type="GO" id="GO:0003755">
    <property type="term" value="F:peptidyl-prolyl cis-trans isomerase activity"/>
    <property type="evidence" value="ECO:0007669"/>
    <property type="project" value="UniProtKB-KW"/>
</dbReference>
<feature type="compositionally biased region" description="Polar residues" evidence="2">
    <location>
        <begin position="70"/>
        <end position="97"/>
    </location>
</feature>
<keyword evidence="3" id="KW-0472">Membrane</keyword>
<comment type="catalytic activity">
    <reaction evidence="1">
        <text>[protein]-peptidylproline (omega=180) = [protein]-peptidylproline (omega=0)</text>
        <dbReference type="Rhea" id="RHEA:16237"/>
        <dbReference type="Rhea" id="RHEA-COMP:10747"/>
        <dbReference type="Rhea" id="RHEA-COMP:10748"/>
        <dbReference type="ChEBI" id="CHEBI:83833"/>
        <dbReference type="ChEBI" id="CHEBI:83834"/>
        <dbReference type="EC" id="5.2.1.8"/>
    </reaction>
</comment>
<feature type="compositionally biased region" description="Basic and acidic residues" evidence="2">
    <location>
        <begin position="54"/>
        <end position="67"/>
    </location>
</feature>
<evidence type="ECO:0000313" key="5">
    <source>
        <dbReference type="EMBL" id="CAD8729209.1"/>
    </source>
</evidence>
<dbReference type="SUPFAM" id="SSF54534">
    <property type="entry name" value="FKBP-like"/>
    <property type="match status" value="1"/>
</dbReference>
<dbReference type="PROSITE" id="PS50059">
    <property type="entry name" value="FKBP_PPIASE"/>
    <property type="match status" value="1"/>
</dbReference>
<feature type="transmembrane region" description="Helical" evidence="3">
    <location>
        <begin position="332"/>
        <end position="356"/>
    </location>
</feature>
<feature type="compositionally biased region" description="Basic and acidic residues" evidence="2">
    <location>
        <begin position="200"/>
        <end position="218"/>
    </location>
</feature>
<feature type="region of interest" description="Disordered" evidence="2">
    <location>
        <begin position="109"/>
        <end position="134"/>
    </location>
</feature>
<name>A0A6T9ZJJ0_9STRA</name>
<dbReference type="EMBL" id="HBFG01000916">
    <property type="protein sequence ID" value="CAD8729209.1"/>
    <property type="molecule type" value="Transcribed_RNA"/>
</dbReference>
<dbReference type="Gene3D" id="3.10.50.40">
    <property type="match status" value="1"/>
</dbReference>
<dbReference type="InterPro" id="IPR001179">
    <property type="entry name" value="PPIase_FKBP_dom"/>
</dbReference>
<reference evidence="5" key="1">
    <citation type="submission" date="2021-01" db="EMBL/GenBank/DDBJ databases">
        <authorList>
            <person name="Corre E."/>
            <person name="Pelletier E."/>
            <person name="Niang G."/>
            <person name="Scheremetjew M."/>
            <person name="Finn R."/>
            <person name="Kale V."/>
            <person name="Holt S."/>
            <person name="Cochrane G."/>
            <person name="Meng A."/>
            <person name="Brown T."/>
            <person name="Cohen L."/>
        </authorList>
    </citation>
    <scope>NUCLEOTIDE SEQUENCE</scope>
    <source>
        <strain evidence="5">B596</strain>
    </source>
</reference>
<evidence type="ECO:0000256" key="1">
    <source>
        <dbReference type="PROSITE-ProRule" id="PRU00277"/>
    </source>
</evidence>